<reference evidence="1 2" key="1">
    <citation type="journal article" date="2018" name="Nat. Ecol. Evol.">
        <title>Shark genomes provide insights into elasmobranch evolution and the origin of vertebrates.</title>
        <authorList>
            <person name="Hara Y"/>
            <person name="Yamaguchi K"/>
            <person name="Onimaru K"/>
            <person name="Kadota M"/>
            <person name="Koyanagi M"/>
            <person name="Keeley SD"/>
            <person name="Tatsumi K"/>
            <person name="Tanaka K"/>
            <person name="Motone F"/>
            <person name="Kageyama Y"/>
            <person name="Nozu R"/>
            <person name="Adachi N"/>
            <person name="Nishimura O"/>
            <person name="Nakagawa R"/>
            <person name="Tanegashima C"/>
            <person name="Kiyatake I"/>
            <person name="Matsumoto R"/>
            <person name="Murakumo K"/>
            <person name="Nishida K"/>
            <person name="Terakita A"/>
            <person name="Kuratani S"/>
            <person name="Sato K"/>
            <person name="Hyodo S Kuraku.S."/>
        </authorList>
    </citation>
    <scope>NUCLEOTIDE SEQUENCE [LARGE SCALE GENOMIC DNA]</scope>
</reference>
<gene>
    <name evidence="1" type="ORF">scyTo_0003883</name>
</gene>
<name>A0A401PP16_SCYTO</name>
<dbReference type="OrthoDB" id="8959075at2759"/>
<dbReference type="Proteomes" id="UP000288216">
    <property type="component" value="Unassembled WGS sequence"/>
</dbReference>
<evidence type="ECO:0000313" key="2">
    <source>
        <dbReference type="Proteomes" id="UP000288216"/>
    </source>
</evidence>
<comment type="caution">
    <text evidence="1">The sequence shown here is derived from an EMBL/GenBank/DDBJ whole genome shotgun (WGS) entry which is preliminary data.</text>
</comment>
<protein>
    <submittedName>
        <fullName evidence="1">Uncharacterized protein</fullName>
    </submittedName>
</protein>
<evidence type="ECO:0000313" key="1">
    <source>
        <dbReference type="EMBL" id="GCB74791.1"/>
    </source>
</evidence>
<dbReference type="STRING" id="75743.A0A401PP16"/>
<sequence length="97" mass="11136">MLMAIQVDKFNFETLPVSNKIGKMLCTENLKQIEEERSHAQAVEINNKLNIYWKIPSLNREGEASVEGVLNQLVQEHLQLAPLQWGEYTNVSLEHSD</sequence>
<accession>A0A401PP16</accession>
<dbReference type="AlphaFoldDB" id="A0A401PP16"/>
<keyword evidence="2" id="KW-1185">Reference proteome</keyword>
<proteinExistence type="predicted"/>
<dbReference type="EMBL" id="BFAA01001096">
    <property type="protein sequence ID" value="GCB74791.1"/>
    <property type="molecule type" value="Genomic_DNA"/>
</dbReference>
<organism evidence="1 2">
    <name type="scientific">Scyliorhinus torazame</name>
    <name type="common">Cloudy catshark</name>
    <name type="synonym">Catulus torazame</name>
    <dbReference type="NCBI Taxonomy" id="75743"/>
    <lineage>
        <taxon>Eukaryota</taxon>
        <taxon>Metazoa</taxon>
        <taxon>Chordata</taxon>
        <taxon>Craniata</taxon>
        <taxon>Vertebrata</taxon>
        <taxon>Chondrichthyes</taxon>
        <taxon>Elasmobranchii</taxon>
        <taxon>Galeomorphii</taxon>
        <taxon>Galeoidea</taxon>
        <taxon>Carcharhiniformes</taxon>
        <taxon>Scyliorhinidae</taxon>
        <taxon>Scyliorhinus</taxon>
    </lineage>
</organism>